<dbReference type="OMA" id="GDCATYI"/>
<dbReference type="GO" id="GO:0009451">
    <property type="term" value="P:RNA modification"/>
    <property type="evidence" value="ECO:0007669"/>
    <property type="project" value="InterPro"/>
</dbReference>
<dbReference type="eggNOG" id="KOG4197">
    <property type="taxonomic scope" value="Eukaryota"/>
</dbReference>
<evidence type="ECO:0000313" key="3">
    <source>
        <dbReference type="EMBL" id="EFJ14975.1"/>
    </source>
</evidence>
<dbReference type="KEGG" id="smo:SELMODRAFT_119331"/>
<dbReference type="EMBL" id="GL377625">
    <property type="protein sequence ID" value="EFJ14975.1"/>
    <property type="molecule type" value="Genomic_DNA"/>
</dbReference>
<feature type="repeat" description="PPR" evidence="2">
    <location>
        <begin position="36"/>
        <end position="70"/>
    </location>
</feature>
<evidence type="ECO:0000256" key="1">
    <source>
        <dbReference type="ARBA" id="ARBA00022737"/>
    </source>
</evidence>
<dbReference type="PANTHER" id="PTHR47926">
    <property type="entry name" value="PENTATRICOPEPTIDE REPEAT-CONTAINING PROTEIN"/>
    <property type="match status" value="1"/>
</dbReference>
<dbReference type="InterPro" id="IPR002885">
    <property type="entry name" value="PPR_rpt"/>
</dbReference>
<dbReference type="PANTHER" id="PTHR47926:SF533">
    <property type="entry name" value="DYW DOMAIN-CONTAINING PROTEIN"/>
    <property type="match status" value="1"/>
</dbReference>
<dbReference type="Pfam" id="PF01535">
    <property type="entry name" value="PPR"/>
    <property type="match status" value="1"/>
</dbReference>
<dbReference type="AlphaFoldDB" id="D8SL74"/>
<evidence type="ECO:0000313" key="4">
    <source>
        <dbReference type="Proteomes" id="UP000001514"/>
    </source>
</evidence>
<keyword evidence="1" id="KW-0677">Repeat</keyword>
<dbReference type="SUPFAM" id="SSF48452">
    <property type="entry name" value="TPR-like"/>
    <property type="match status" value="1"/>
</dbReference>
<gene>
    <name evidence="3" type="ORF">SELMODRAFT_119331</name>
</gene>
<dbReference type="FunFam" id="1.25.40.10:FF:000158">
    <property type="entry name" value="pentatricopeptide repeat-containing protein At2g33680"/>
    <property type="match status" value="1"/>
</dbReference>
<name>D8SL74_SELML</name>
<dbReference type="InParanoid" id="D8SL74"/>
<protein>
    <recommendedName>
        <fullName evidence="5">Pentacotripeptide-repeat region of PRORP domain-containing protein</fullName>
    </recommendedName>
</protein>
<dbReference type="InterPro" id="IPR011990">
    <property type="entry name" value="TPR-like_helical_dom_sf"/>
</dbReference>
<accession>D8SL74</accession>
<dbReference type="Gramene" id="EFJ14975">
    <property type="protein sequence ID" value="EFJ14975"/>
    <property type="gene ID" value="SELMODRAFT_119331"/>
</dbReference>
<proteinExistence type="predicted"/>
<evidence type="ECO:0008006" key="5">
    <source>
        <dbReference type="Google" id="ProtNLM"/>
    </source>
</evidence>
<dbReference type="GO" id="GO:0003723">
    <property type="term" value="F:RNA binding"/>
    <property type="evidence" value="ECO:0007669"/>
    <property type="project" value="InterPro"/>
</dbReference>
<dbReference type="PROSITE" id="PS51375">
    <property type="entry name" value="PPR"/>
    <property type="match status" value="1"/>
</dbReference>
<sequence length="198" mass="21705">MPLHEAFGWTTMLATYAGQGCMEKACEMFESLSKRNVVSWNAMIQAYAQSGHGFEALELYHEMLLCGVMPDEASFKSVMVACSYVGMLHDTCHALLVSMASDFDVALSKDHFNCIADMLGRSGQLDRAEEFVHNMPVPPLEKATAWSALLGNCKLQQDTERAARVAEYALELNPGDCATYILLANLFASSGCLQDDSV</sequence>
<organism evidence="4">
    <name type="scientific">Selaginella moellendorffii</name>
    <name type="common">Spikemoss</name>
    <dbReference type="NCBI Taxonomy" id="88036"/>
    <lineage>
        <taxon>Eukaryota</taxon>
        <taxon>Viridiplantae</taxon>
        <taxon>Streptophyta</taxon>
        <taxon>Embryophyta</taxon>
        <taxon>Tracheophyta</taxon>
        <taxon>Lycopodiopsida</taxon>
        <taxon>Selaginellales</taxon>
        <taxon>Selaginellaceae</taxon>
        <taxon>Selaginella</taxon>
    </lineage>
</organism>
<dbReference type="HOGENOM" id="CLU_002706_0_0_1"/>
<dbReference type="STRING" id="88036.D8SL74"/>
<dbReference type="Pfam" id="PF13041">
    <property type="entry name" value="PPR_2"/>
    <property type="match status" value="1"/>
</dbReference>
<keyword evidence="4" id="KW-1185">Reference proteome</keyword>
<dbReference type="Gene3D" id="1.25.40.10">
    <property type="entry name" value="Tetratricopeptide repeat domain"/>
    <property type="match status" value="2"/>
</dbReference>
<dbReference type="InterPro" id="IPR046960">
    <property type="entry name" value="PPR_At4g14850-like_plant"/>
</dbReference>
<reference evidence="3 4" key="1">
    <citation type="journal article" date="2011" name="Science">
        <title>The Selaginella genome identifies genetic changes associated with the evolution of vascular plants.</title>
        <authorList>
            <person name="Banks J.A."/>
            <person name="Nishiyama T."/>
            <person name="Hasebe M."/>
            <person name="Bowman J.L."/>
            <person name="Gribskov M."/>
            <person name="dePamphilis C."/>
            <person name="Albert V.A."/>
            <person name="Aono N."/>
            <person name="Aoyama T."/>
            <person name="Ambrose B.A."/>
            <person name="Ashton N.W."/>
            <person name="Axtell M.J."/>
            <person name="Barker E."/>
            <person name="Barker M.S."/>
            <person name="Bennetzen J.L."/>
            <person name="Bonawitz N.D."/>
            <person name="Chapple C."/>
            <person name="Cheng C."/>
            <person name="Correa L.G."/>
            <person name="Dacre M."/>
            <person name="DeBarry J."/>
            <person name="Dreyer I."/>
            <person name="Elias M."/>
            <person name="Engstrom E.M."/>
            <person name="Estelle M."/>
            <person name="Feng L."/>
            <person name="Finet C."/>
            <person name="Floyd S.K."/>
            <person name="Frommer W.B."/>
            <person name="Fujita T."/>
            <person name="Gramzow L."/>
            <person name="Gutensohn M."/>
            <person name="Harholt J."/>
            <person name="Hattori M."/>
            <person name="Heyl A."/>
            <person name="Hirai T."/>
            <person name="Hiwatashi Y."/>
            <person name="Ishikawa M."/>
            <person name="Iwata M."/>
            <person name="Karol K.G."/>
            <person name="Koehler B."/>
            <person name="Kolukisaoglu U."/>
            <person name="Kubo M."/>
            <person name="Kurata T."/>
            <person name="Lalonde S."/>
            <person name="Li K."/>
            <person name="Li Y."/>
            <person name="Litt A."/>
            <person name="Lyons E."/>
            <person name="Manning G."/>
            <person name="Maruyama T."/>
            <person name="Michael T.P."/>
            <person name="Mikami K."/>
            <person name="Miyazaki S."/>
            <person name="Morinaga S."/>
            <person name="Murata T."/>
            <person name="Mueller-Roeber B."/>
            <person name="Nelson D.R."/>
            <person name="Obara M."/>
            <person name="Oguri Y."/>
            <person name="Olmstead R.G."/>
            <person name="Onodera N."/>
            <person name="Petersen B.L."/>
            <person name="Pils B."/>
            <person name="Prigge M."/>
            <person name="Rensing S.A."/>
            <person name="Riano-Pachon D.M."/>
            <person name="Roberts A.W."/>
            <person name="Sato Y."/>
            <person name="Scheller H.V."/>
            <person name="Schulz B."/>
            <person name="Schulz C."/>
            <person name="Shakirov E.V."/>
            <person name="Shibagaki N."/>
            <person name="Shinohara N."/>
            <person name="Shippen D.E."/>
            <person name="Soerensen I."/>
            <person name="Sotooka R."/>
            <person name="Sugimoto N."/>
            <person name="Sugita M."/>
            <person name="Sumikawa N."/>
            <person name="Tanurdzic M."/>
            <person name="Theissen G."/>
            <person name="Ulvskov P."/>
            <person name="Wakazuki S."/>
            <person name="Weng J.K."/>
            <person name="Willats W.W."/>
            <person name="Wipf D."/>
            <person name="Wolf P.G."/>
            <person name="Yang L."/>
            <person name="Zimmer A.D."/>
            <person name="Zhu Q."/>
            <person name="Mitros T."/>
            <person name="Hellsten U."/>
            <person name="Loque D."/>
            <person name="Otillar R."/>
            <person name="Salamov A."/>
            <person name="Schmutz J."/>
            <person name="Shapiro H."/>
            <person name="Lindquist E."/>
            <person name="Lucas S."/>
            <person name="Rokhsar D."/>
            <person name="Grigoriev I.V."/>
        </authorList>
    </citation>
    <scope>NUCLEOTIDE SEQUENCE [LARGE SCALE GENOMIC DNA]</scope>
</reference>
<evidence type="ECO:0000256" key="2">
    <source>
        <dbReference type="PROSITE-ProRule" id="PRU00708"/>
    </source>
</evidence>
<dbReference type="Proteomes" id="UP000001514">
    <property type="component" value="Unassembled WGS sequence"/>
</dbReference>
<dbReference type="GO" id="GO:0048731">
    <property type="term" value="P:system development"/>
    <property type="evidence" value="ECO:0007669"/>
    <property type="project" value="UniProtKB-ARBA"/>
</dbReference>
<dbReference type="NCBIfam" id="TIGR00756">
    <property type="entry name" value="PPR"/>
    <property type="match status" value="2"/>
</dbReference>